<sequence>MSSERSDQLQSLKSSSDNLGRLKSIKFDSSARKSEHRASVASTVKFSRLKNRPSIVSTIGGRSYVDRRSSVNSKIYKSYNSLSLSMYGGRSIYTLQNEPSLSKFSINDNTRLSFLSIGTVNKVQATDSDHNSQLSLEESKPTSIAKYSLHTNPASKSSIGWDRSRSKMNLLANPSSTTSVKFNLRNNQSSLSSIQSKGKLNLHNNPASMSSVRFNLQHNPSSAATLDVPRANRLVSSGDFPHKLSQHDFDIGTRLEDSVDGLGISFMTSRDDLTSCVSPNCEQNSTANNHKTHSESEENCSKLSFTSNETVERNKVSFEDDLSNVVLSNAEENKIRLSSEHLTDENMKVLIPDTSIEAYESSNSQRCLEETDKSNSNTKILDCSLKLEAIFDSEKYLHHPTLAIDSCPSTIENTDFNQSQPEFCCSKSNQSLEQGTPLADVNLNYEHNPSTPKFRMTLTQSEEDSHIILFETALSTFPQAMSEPDLAANIDKTQVALGANTDSSSELNSNNNLFLSGIVIAEDCEGSGKGIPCAQKEQESTQECQDTEASKNVSGSCNQLEGLIAEVLGTASTTVEVKNYEISAVTVDGHYNQLLESVESENIAQELKYDTTSVTQKTCEEGQVSDQSYTVDLDSTGVIASSFESNITIFEPQNEAIKIALEEVGRVSEVEFVAGSVMSIMSQPKLELMEEGLDPAKNSSDVSDTVTEEFNSTDPILTEDNADVEENCEASSEHSDFSRNSEIQGQIAKSVLQIDINTQNCLESGSTETFDDIQQQ</sequence>
<evidence type="ECO:0000313" key="2">
    <source>
        <dbReference type="Proteomes" id="UP000193642"/>
    </source>
</evidence>
<keyword evidence="2" id="KW-1185">Reference proteome</keyword>
<gene>
    <name evidence="1" type="ORF">BCR33DRAFT_596298</name>
</gene>
<comment type="caution">
    <text evidence="1">The sequence shown here is derived from an EMBL/GenBank/DDBJ whole genome shotgun (WGS) entry which is preliminary data.</text>
</comment>
<reference evidence="1 2" key="1">
    <citation type="submission" date="2016-07" db="EMBL/GenBank/DDBJ databases">
        <title>Pervasive Adenine N6-methylation of Active Genes in Fungi.</title>
        <authorList>
            <consortium name="DOE Joint Genome Institute"/>
            <person name="Mondo S.J."/>
            <person name="Dannebaum R.O."/>
            <person name="Kuo R.C."/>
            <person name="Labutti K."/>
            <person name="Haridas S."/>
            <person name="Kuo A."/>
            <person name="Salamov A."/>
            <person name="Ahrendt S.R."/>
            <person name="Lipzen A."/>
            <person name="Sullivan W."/>
            <person name="Andreopoulos W.B."/>
            <person name="Clum A."/>
            <person name="Lindquist E."/>
            <person name="Daum C."/>
            <person name="Ramamoorthy G.K."/>
            <person name="Gryganskyi A."/>
            <person name="Culley D."/>
            <person name="Magnuson J.K."/>
            <person name="James T.Y."/>
            <person name="O'Malley M.A."/>
            <person name="Stajich J.E."/>
            <person name="Spatafora J.W."/>
            <person name="Visel A."/>
            <person name="Grigoriev I.V."/>
        </authorList>
    </citation>
    <scope>NUCLEOTIDE SEQUENCE [LARGE SCALE GENOMIC DNA]</scope>
    <source>
        <strain evidence="1 2">JEL800</strain>
    </source>
</reference>
<accession>A0A1Y2B1M9</accession>
<protein>
    <submittedName>
        <fullName evidence="1">Uncharacterized protein</fullName>
    </submittedName>
</protein>
<name>A0A1Y2B1M9_9FUNG</name>
<proteinExistence type="predicted"/>
<dbReference type="AlphaFoldDB" id="A0A1Y2B1M9"/>
<dbReference type="EMBL" id="MCGO01000095">
    <property type="protein sequence ID" value="ORY28387.1"/>
    <property type="molecule type" value="Genomic_DNA"/>
</dbReference>
<organism evidence="1 2">
    <name type="scientific">Rhizoclosmatium globosum</name>
    <dbReference type="NCBI Taxonomy" id="329046"/>
    <lineage>
        <taxon>Eukaryota</taxon>
        <taxon>Fungi</taxon>
        <taxon>Fungi incertae sedis</taxon>
        <taxon>Chytridiomycota</taxon>
        <taxon>Chytridiomycota incertae sedis</taxon>
        <taxon>Chytridiomycetes</taxon>
        <taxon>Chytridiales</taxon>
        <taxon>Chytriomycetaceae</taxon>
        <taxon>Rhizoclosmatium</taxon>
    </lineage>
</organism>
<dbReference type="Proteomes" id="UP000193642">
    <property type="component" value="Unassembled WGS sequence"/>
</dbReference>
<evidence type="ECO:0000313" key="1">
    <source>
        <dbReference type="EMBL" id="ORY28387.1"/>
    </source>
</evidence>